<comment type="caution">
    <text evidence="1">The sequence shown here is derived from an EMBL/GenBank/DDBJ whole genome shotgun (WGS) entry which is preliminary data.</text>
</comment>
<dbReference type="CDD" id="cd08984">
    <property type="entry name" value="GH43-like"/>
    <property type="match status" value="1"/>
</dbReference>
<dbReference type="InterPro" id="IPR023296">
    <property type="entry name" value="Glyco_hydro_beta-prop_sf"/>
</dbReference>
<evidence type="ECO:0000313" key="1">
    <source>
        <dbReference type="EMBL" id="RFS21859.1"/>
    </source>
</evidence>
<dbReference type="EMBL" id="QPMM01000007">
    <property type="protein sequence ID" value="RFS21859.1"/>
    <property type="molecule type" value="Genomic_DNA"/>
</dbReference>
<evidence type="ECO:0000313" key="2">
    <source>
        <dbReference type="Proteomes" id="UP000260644"/>
    </source>
</evidence>
<dbReference type="Proteomes" id="UP000260644">
    <property type="component" value="Unassembled WGS sequence"/>
</dbReference>
<organism evidence="1 2">
    <name type="scientific">Chitinophaga silvatica</name>
    <dbReference type="NCBI Taxonomy" id="2282649"/>
    <lineage>
        <taxon>Bacteria</taxon>
        <taxon>Pseudomonadati</taxon>
        <taxon>Bacteroidota</taxon>
        <taxon>Chitinophagia</taxon>
        <taxon>Chitinophagales</taxon>
        <taxon>Chitinophagaceae</taxon>
        <taxon>Chitinophaga</taxon>
    </lineage>
</organism>
<dbReference type="RefSeq" id="WP_116976482.1">
    <property type="nucleotide sequence ID" value="NZ_QPMM01000007.1"/>
</dbReference>
<proteinExistence type="predicted"/>
<protein>
    <recommendedName>
        <fullName evidence="3">Glycosyl hydrolases family 43</fullName>
    </recommendedName>
</protein>
<gene>
    <name evidence="1" type="ORF">DVR12_14490</name>
</gene>
<keyword evidence="2" id="KW-1185">Reference proteome</keyword>
<dbReference type="Gene3D" id="2.115.10.20">
    <property type="entry name" value="Glycosyl hydrolase domain, family 43"/>
    <property type="match status" value="2"/>
</dbReference>
<reference evidence="1 2" key="1">
    <citation type="submission" date="2018-07" db="EMBL/GenBank/DDBJ databases">
        <title>Chitinophaga K2CV101002-2 sp. nov., isolated from a monsoon evergreen broad-leaved forest soil.</title>
        <authorList>
            <person name="Lv Y."/>
        </authorList>
    </citation>
    <scope>NUCLEOTIDE SEQUENCE [LARGE SCALE GENOMIC DNA]</scope>
    <source>
        <strain evidence="1 2">GDMCC 1.1288</strain>
    </source>
</reference>
<dbReference type="SUPFAM" id="SSF75005">
    <property type="entry name" value="Arabinanase/levansucrase/invertase"/>
    <property type="match status" value="1"/>
</dbReference>
<name>A0A3E1Y8T8_9BACT</name>
<sequence length="355" mass="40745">MQKKIVYALLLFLVIQLRVSGQIQGSQTNVKFDIAKAPAPLFRDPVYDGAADPTVIWHSATKKWIIFYTARRAALDLKGVAYCYGTSIGIAASADYGKTWTYEGTANLPQPDTGLNSFWAPQVFQNPDDQLYHMIVTYIKGVYDYWGGEAQVFHYTSKDLKTWKKLNDIGLRGCIDASVFRLPDHSWKIWYKDQQGVTSSGTSKDLSHWTFNNTAEVKNRGHEGPVVFYFNNAYWMITDPTYDDYTGLDVFRSVDATHWEYNNTILNTPGIRPDDIDQGRHADVKIVNNKAYIFYFTHPGRVYPGEKEEDNDNNRWRYRRSSLQVAELELESGKMICDRNKYALLKNIPAKKIPQ</sequence>
<accession>A0A3E1Y8T8</accession>
<dbReference type="OrthoDB" id="9759709at2"/>
<dbReference type="AlphaFoldDB" id="A0A3E1Y8T8"/>
<evidence type="ECO:0008006" key="3">
    <source>
        <dbReference type="Google" id="ProtNLM"/>
    </source>
</evidence>